<dbReference type="PANTHER" id="PTHR45904:SF2">
    <property type="entry name" value="TRNA (URACIL-5-)-METHYLTRANSFERASE HOMOLOG A"/>
    <property type="match status" value="1"/>
</dbReference>
<dbReference type="Gene3D" id="3.40.50.150">
    <property type="entry name" value="Vaccinia Virus protein VP39"/>
    <property type="match status" value="1"/>
</dbReference>
<accession>A0A7R8HBU0</accession>
<dbReference type="PANTHER" id="PTHR45904">
    <property type="entry name" value="TRNA (URACIL-5-)-METHYLTRANSFERASE"/>
    <property type="match status" value="1"/>
</dbReference>
<dbReference type="InterPro" id="IPR029063">
    <property type="entry name" value="SAM-dependent_MTases_sf"/>
</dbReference>
<keyword evidence="2" id="KW-1185">Reference proteome</keyword>
<dbReference type="Proteomes" id="UP000675881">
    <property type="component" value="Chromosome 6"/>
</dbReference>
<gene>
    <name evidence="1" type="ORF">LSAA_12250</name>
</gene>
<organism evidence="1 2">
    <name type="scientific">Lepeophtheirus salmonis</name>
    <name type="common">Salmon louse</name>
    <name type="synonym">Caligus salmonis</name>
    <dbReference type="NCBI Taxonomy" id="72036"/>
    <lineage>
        <taxon>Eukaryota</taxon>
        <taxon>Metazoa</taxon>
        <taxon>Ecdysozoa</taxon>
        <taxon>Arthropoda</taxon>
        <taxon>Crustacea</taxon>
        <taxon>Multicrustacea</taxon>
        <taxon>Hexanauplia</taxon>
        <taxon>Copepoda</taxon>
        <taxon>Siphonostomatoida</taxon>
        <taxon>Caligidae</taxon>
        <taxon>Lepeophtheirus</taxon>
    </lineage>
</organism>
<evidence type="ECO:0000313" key="1">
    <source>
        <dbReference type="EMBL" id="CAF2977812.1"/>
    </source>
</evidence>
<dbReference type="GO" id="GO:0003723">
    <property type="term" value="F:RNA binding"/>
    <property type="evidence" value="ECO:0007669"/>
    <property type="project" value="TreeGrafter"/>
</dbReference>
<dbReference type="AlphaFoldDB" id="A0A7R8HBU0"/>
<dbReference type="EMBL" id="HG994585">
    <property type="protein sequence ID" value="CAF2977812.1"/>
    <property type="molecule type" value="Genomic_DNA"/>
</dbReference>
<dbReference type="CDD" id="cd02440">
    <property type="entry name" value="AdoMet_MTases"/>
    <property type="match status" value="1"/>
</dbReference>
<evidence type="ECO:0000313" key="2">
    <source>
        <dbReference type="Proteomes" id="UP000675881"/>
    </source>
</evidence>
<protein>
    <submittedName>
        <fullName evidence="1">(salmon louse) hypothetical protein</fullName>
    </submittedName>
</protein>
<dbReference type="SUPFAM" id="SSF53335">
    <property type="entry name" value="S-adenosyl-L-methionine-dependent methyltransferases"/>
    <property type="match status" value="1"/>
</dbReference>
<sequence length="98" mass="11040">MFVVGTGTIGLFLSNKCRKVYGVEIVPEAVKDAIKNANTNNITNVDFRAAIFLEGRKNNEHRNLFSFIRFRHIEPRFPFTLEISCINQSNLGVSPNAP</sequence>
<name>A0A7R8HBU0_LEPSM</name>
<dbReference type="InterPro" id="IPR045850">
    <property type="entry name" value="TRM2_met"/>
</dbReference>
<reference evidence="1" key="1">
    <citation type="submission" date="2021-02" db="EMBL/GenBank/DDBJ databases">
        <authorList>
            <person name="Bekaert M."/>
        </authorList>
    </citation>
    <scope>NUCLEOTIDE SEQUENCE</scope>
    <source>
        <strain evidence="1">IoA-00</strain>
    </source>
</reference>
<proteinExistence type="predicted"/>